<evidence type="ECO:0000256" key="3">
    <source>
        <dbReference type="ARBA" id="ARBA00022692"/>
    </source>
</evidence>
<feature type="transmembrane region" description="Helical" evidence="10">
    <location>
        <begin position="225"/>
        <end position="251"/>
    </location>
</feature>
<keyword evidence="2" id="KW-1003">Cell membrane</keyword>
<dbReference type="PANTHER" id="PTHR24246:SF27">
    <property type="entry name" value="ADENOSINE RECEPTOR, ISOFORM A"/>
    <property type="match status" value="1"/>
</dbReference>
<keyword evidence="4 10" id="KW-1133">Transmembrane helix</keyword>
<gene>
    <name evidence="13" type="primary">LOC116290361</name>
</gene>
<comment type="subcellular location">
    <subcellularLocation>
        <location evidence="1">Cell membrane</location>
        <topology evidence="1">Multi-pass membrane protein</topology>
    </subcellularLocation>
</comment>
<keyword evidence="9" id="KW-0807">Transducer</keyword>
<feature type="transmembrane region" description="Helical" evidence="10">
    <location>
        <begin position="271"/>
        <end position="292"/>
    </location>
</feature>
<dbReference type="AlphaFoldDB" id="A0A6P8HC72"/>
<feature type="transmembrane region" description="Helical" evidence="10">
    <location>
        <begin position="15"/>
        <end position="42"/>
    </location>
</feature>
<evidence type="ECO:0000256" key="9">
    <source>
        <dbReference type="ARBA" id="ARBA00023224"/>
    </source>
</evidence>
<evidence type="ECO:0000313" key="12">
    <source>
        <dbReference type="Proteomes" id="UP000515163"/>
    </source>
</evidence>
<dbReference type="Gene3D" id="1.20.1070.10">
    <property type="entry name" value="Rhodopsin 7-helix transmembrane proteins"/>
    <property type="match status" value="1"/>
</dbReference>
<dbReference type="GeneID" id="116290361"/>
<evidence type="ECO:0000256" key="5">
    <source>
        <dbReference type="ARBA" id="ARBA00023040"/>
    </source>
</evidence>
<evidence type="ECO:0000256" key="10">
    <source>
        <dbReference type="SAM" id="Phobius"/>
    </source>
</evidence>
<dbReference type="InterPro" id="IPR000276">
    <property type="entry name" value="GPCR_Rhodpsn"/>
</dbReference>
<evidence type="ECO:0000256" key="1">
    <source>
        <dbReference type="ARBA" id="ARBA00004651"/>
    </source>
</evidence>
<evidence type="ECO:0000313" key="13">
    <source>
        <dbReference type="RefSeq" id="XP_031553231.1"/>
    </source>
</evidence>
<organism evidence="12 13">
    <name type="scientific">Actinia tenebrosa</name>
    <name type="common">Australian red waratah sea anemone</name>
    <dbReference type="NCBI Taxonomy" id="6105"/>
    <lineage>
        <taxon>Eukaryota</taxon>
        <taxon>Metazoa</taxon>
        <taxon>Cnidaria</taxon>
        <taxon>Anthozoa</taxon>
        <taxon>Hexacorallia</taxon>
        <taxon>Actiniaria</taxon>
        <taxon>Actiniidae</taxon>
        <taxon>Actinia</taxon>
    </lineage>
</organism>
<accession>A0A6P8HC72</accession>
<protein>
    <submittedName>
        <fullName evidence="13">Rhodopsin, GQ-coupled-like</fullName>
    </submittedName>
</protein>
<dbReference type="Proteomes" id="UP000515163">
    <property type="component" value="Unplaced"/>
</dbReference>
<keyword evidence="3 10" id="KW-0812">Transmembrane</keyword>
<dbReference type="GO" id="GO:0004930">
    <property type="term" value="F:G protein-coupled receptor activity"/>
    <property type="evidence" value="ECO:0007669"/>
    <property type="project" value="UniProtKB-KW"/>
</dbReference>
<dbReference type="CDD" id="cd00637">
    <property type="entry name" value="7tm_classA_rhodopsin-like"/>
    <property type="match status" value="1"/>
</dbReference>
<keyword evidence="8" id="KW-0325">Glycoprotein</keyword>
<keyword evidence="5" id="KW-0297">G-protein coupled receptor</keyword>
<dbReference type="OrthoDB" id="5962891at2759"/>
<name>A0A6P8HC72_ACTTE</name>
<dbReference type="RefSeq" id="XP_031553231.1">
    <property type="nucleotide sequence ID" value="XM_031697371.1"/>
</dbReference>
<keyword evidence="7" id="KW-0675">Receptor</keyword>
<proteinExistence type="predicted"/>
<dbReference type="InParanoid" id="A0A6P8HC72"/>
<keyword evidence="6 10" id="KW-0472">Membrane</keyword>
<dbReference type="PROSITE" id="PS50262">
    <property type="entry name" value="G_PROTEIN_RECEP_F1_2"/>
    <property type="match status" value="1"/>
</dbReference>
<feature type="transmembrane region" description="Helical" evidence="10">
    <location>
        <begin position="89"/>
        <end position="115"/>
    </location>
</feature>
<evidence type="ECO:0000256" key="8">
    <source>
        <dbReference type="ARBA" id="ARBA00023180"/>
    </source>
</evidence>
<evidence type="ECO:0000256" key="4">
    <source>
        <dbReference type="ARBA" id="ARBA00022989"/>
    </source>
</evidence>
<feature type="domain" description="G-protein coupled receptors family 1 profile" evidence="11">
    <location>
        <begin position="33"/>
        <end position="290"/>
    </location>
</feature>
<keyword evidence="12" id="KW-1185">Reference proteome</keyword>
<dbReference type="Pfam" id="PF00001">
    <property type="entry name" value="7tm_1"/>
    <property type="match status" value="2"/>
</dbReference>
<dbReference type="SUPFAM" id="SSF81321">
    <property type="entry name" value="Family A G protein-coupled receptor-like"/>
    <property type="match status" value="1"/>
</dbReference>
<evidence type="ECO:0000259" key="11">
    <source>
        <dbReference type="PROSITE" id="PS50262"/>
    </source>
</evidence>
<dbReference type="PRINTS" id="PR00237">
    <property type="entry name" value="GPCRRHODOPSN"/>
</dbReference>
<feature type="transmembrane region" description="Helical" evidence="10">
    <location>
        <begin position="162"/>
        <end position="186"/>
    </location>
</feature>
<dbReference type="GO" id="GO:0005886">
    <property type="term" value="C:plasma membrane"/>
    <property type="evidence" value="ECO:0007669"/>
    <property type="project" value="UniProtKB-SubCell"/>
</dbReference>
<dbReference type="PANTHER" id="PTHR24246">
    <property type="entry name" value="OLFACTORY RECEPTOR AND ADENOSINE RECEPTOR"/>
    <property type="match status" value="1"/>
</dbReference>
<feature type="transmembrane region" description="Helical" evidence="10">
    <location>
        <begin position="54"/>
        <end position="77"/>
    </location>
</feature>
<reference evidence="13" key="1">
    <citation type="submission" date="2025-08" db="UniProtKB">
        <authorList>
            <consortium name="RefSeq"/>
        </authorList>
    </citation>
    <scope>IDENTIFICATION</scope>
    <source>
        <tissue evidence="13">Tentacle</tissue>
    </source>
</reference>
<evidence type="ECO:0000256" key="2">
    <source>
        <dbReference type="ARBA" id="ARBA00022475"/>
    </source>
</evidence>
<evidence type="ECO:0000256" key="7">
    <source>
        <dbReference type="ARBA" id="ARBA00023170"/>
    </source>
</evidence>
<sequence length="337" mass="38142">MSQTTSTTPIIFHSAFIATTAFCFICTVVISVGNFVVLFSIYKDPVKNLRNPSSILFTNLVFSDFLTGSLLAPLFSLDSLMDVYGKDSVIIDAIMFILGSLLLFVSNLTITAVSFDRLIAVAKPLYYKSIVTTRKIKIVIALIWILSLFICLLPVFQVPRWLFLLIYSHSHVSVPLVSLTTVYVTIFRKLRKHRKLLQNNSNINDANKENKDNKMSRRMQRDQHLTITIVLVMIFFCTASLPFVVCVHLTTVIDNCPDCFSENTTRTITSVFYFSGRCIILNAALDPFLLILRMSKVRQAVVATFGVRRLVRPRSRITRVAPALSTIYEPDLQLTIH</sequence>
<dbReference type="KEGG" id="aten:116290361"/>
<feature type="transmembrane region" description="Helical" evidence="10">
    <location>
        <begin position="136"/>
        <end position="156"/>
    </location>
</feature>
<dbReference type="InterPro" id="IPR017452">
    <property type="entry name" value="GPCR_Rhodpsn_7TM"/>
</dbReference>
<evidence type="ECO:0000256" key="6">
    <source>
        <dbReference type="ARBA" id="ARBA00023136"/>
    </source>
</evidence>